<evidence type="ECO:0000256" key="6">
    <source>
        <dbReference type="ARBA" id="ARBA00023134"/>
    </source>
</evidence>
<dbReference type="InterPro" id="IPR027417">
    <property type="entry name" value="P-loop_NTPase"/>
</dbReference>
<dbReference type="InterPro" id="IPR004435">
    <property type="entry name" value="MobB_dom"/>
</dbReference>
<keyword evidence="1" id="KW-0963">Cytoplasm</keyword>
<dbReference type="GO" id="GO:0005525">
    <property type="term" value="F:GTP binding"/>
    <property type="evidence" value="ECO:0007669"/>
    <property type="project" value="UniProtKB-KW"/>
</dbReference>
<dbReference type="Gene3D" id="3.90.550.10">
    <property type="entry name" value="Spore Coat Polysaccharide Biosynthesis Protein SpsA, Chain A"/>
    <property type="match status" value="1"/>
</dbReference>
<dbReference type="GO" id="GO:0046872">
    <property type="term" value="F:metal ion binding"/>
    <property type="evidence" value="ECO:0007669"/>
    <property type="project" value="UniProtKB-KW"/>
</dbReference>
<feature type="domain" description="Molybdopterin-guanine dinucleotide biosynthesis protein B (MobB)" evidence="8">
    <location>
        <begin position="228"/>
        <end position="323"/>
    </location>
</feature>
<reference evidence="10 11" key="1">
    <citation type="submission" date="2018-05" db="EMBL/GenBank/DDBJ databases">
        <title>Complete genome sequence of Megasphaera sp. AJH120T, isolated from the ceca of a chicken.</title>
        <authorList>
            <person name="Maki J."/>
            <person name="Looft T."/>
        </authorList>
    </citation>
    <scope>NUCLEOTIDE SEQUENCE [LARGE SCALE GENOMIC DNA]</scope>
    <source>
        <strain evidence="10 11">AJH120</strain>
    </source>
</reference>
<keyword evidence="7" id="KW-0501">Molybdenum cofactor biosynthesis</keyword>
<dbReference type="Pfam" id="PF03205">
    <property type="entry name" value="MobB"/>
    <property type="match status" value="1"/>
</dbReference>
<dbReference type="InterPro" id="IPR029044">
    <property type="entry name" value="Nucleotide-diphossugar_trans"/>
</dbReference>
<evidence type="ECO:0000313" key="11">
    <source>
        <dbReference type="Proteomes" id="UP000254337"/>
    </source>
</evidence>
<evidence type="ECO:0000256" key="3">
    <source>
        <dbReference type="ARBA" id="ARBA00022723"/>
    </source>
</evidence>
<dbReference type="PANTHER" id="PTHR19136:SF81">
    <property type="entry name" value="MOLYBDENUM COFACTOR GUANYLYLTRANSFERASE"/>
    <property type="match status" value="1"/>
</dbReference>
<dbReference type="SUPFAM" id="SSF53448">
    <property type="entry name" value="Nucleotide-diphospho-sugar transferases"/>
    <property type="match status" value="1"/>
</dbReference>
<evidence type="ECO:0000256" key="4">
    <source>
        <dbReference type="ARBA" id="ARBA00022741"/>
    </source>
</evidence>
<sequence>MGNAKGESALTNTARTVSLGLIILAGGRSSRMGRDKAALPWRGATLLTDLLLRSQGVAFDEIIVSANRPPDLSALPPDLAARIIVVADSFQGCGPLGGMEAAFRACTCSYCLVLSVDLPFYDFSPVKQILPELAQMPQVDLFLSMSESRPQPLAAIYRRGPALEAVQAALNAGKRRVLSIADKLAVRILDDAGAPILYENVNTPSAYKAALAIDANRRRAVPIVSLSAARSGDGKTSLAVQVIAELTRRGYAVAYVKSTHHRRCREKIGSDTDRAAQAGAVQTLLCSPDDMADGEGKEEALLRLAQQMAADVAIVESRSHGPFPVLYIDGPEPPPMHPDHITAVIGRGGNPSFCYIAPAHIDSLCSYILYLTTS</sequence>
<evidence type="ECO:0000259" key="9">
    <source>
        <dbReference type="Pfam" id="PF12804"/>
    </source>
</evidence>
<dbReference type="Pfam" id="PF12804">
    <property type="entry name" value="NTP_transf_3"/>
    <property type="match status" value="1"/>
</dbReference>
<evidence type="ECO:0000256" key="1">
    <source>
        <dbReference type="ARBA" id="ARBA00022490"/>
    </source>
</evidence>
<keyword evidence="5" id="KW-0460">Magnesium</keyword>
<dbReference type="Gene3D" id="3.40.50.300">
    <property type="entry name" value="P-loop containing nucleotide triphosphate hydrolases"/>
    <property type="match status" value="1"/>
</dbReference>
<dbReference type="OrthoDB" id="9788394at2"/>
<keyword evidence="11" id="KW-1185">Reference proteome</keyword>
<evidence type="ECO:0000256" key="5">
    <source>
        <dbReference type="ARBA" id="ARBA00022842"/>
    </source>
</evidence>
<name>A0A346AYI0_9FIRM</name>
<dbReference type="GO" id="GO:0016779">
    <property type="term" value="F:nucleotidyltransferase activity"/>
    <property type="evidence" value="ECO:0007669"/>
    <property type="project" value="TreeGrafter"/>
</dbReference>
<dbReference type="Proteomes" id="UP000254337">
    <property type="component" value="Chromosome"/>
</dbReference>
<keyword evidence="2" id="KW-0808">Transferase</keyword>
<proteinExistence type="predicted"/>
<evidence type="ECO:0000313" key="10">
    <source>
        <dbReference type="EMBL" id="AXL20923.1"/>
    </source>
</evidence>
<dbReference type="SUPFAM" id="SSF52540">
    <property type="entry name" value="P-loop containing nucleoside triphosphate hydrolases"/>
    <property type="match status" value="1"/>
</dbReference>
<keyword evidence="3" id="KW-0479">Metal-binding</keyword>
<protein>
    <submittedName>
        <fullName evidence="10">Molybdopterin guanine dinucleotide synthesis protein B</fullName>
    </submittedName>
</protein>
<dbReference type="InterPro" id="IPR025877">
    <property type="entry name" value="MobA-like_NTP_Trfase"/>
</dbReference>
<feature type="domain" description="MobA-like NTP transferase" evidence="9">
    <location>
        <begin position="22"/>
        <end position="179"/>
    </location>
</feature>
<organism evidence="10 11">
    <name type="scientific">Megasphaera stantonii</name>
    <dbReference type="NCBI Taxonomy" id="2144175"/>
    <lineage>
        <taxon>Bacteria</taxon>
        <taxon>Bacillati</taxon>
        <taxon>Bacillota</taxon>
        <taxon>Negativicutes</taxon>
        <taxon>Veillonellales</taxon>
        <taxon>Veillonellaceae</taxon>
        <taxon>Megasphaera</taxon>
    </lineage>
</organism>
<dbReference type="AlphaFoldDB" id="A0A346AYI0"/>
<dbReference type="CDD" id="cd02503">
    <property type="entry name" value="MobA"/>
    <property type="match status" value="1"/>
</dbReference>
<accession>A0A346AYI0</accession>
<dbReference type="PANTHER" id="PTHR19136">
    <property type="entry name" value="MOLYBDENUM COFACTOR GUANYLYLTRANSFERASE"/>
    <property type="match status" value="1"/>
</dbReference>
<evidence type="ECO:0000256" key="7">
    <source>
        <dbReference type="ARBA" id="ARBA00023150"/>
    </source>
</evidence>
<keyword evidence="4" id="KW-0547">Nucleotide-binding</keyword>
<dbReference type="InterPro" id="IPR013482">
    <property type="entry name" value="Molybde_CF_guanTrfase"/>
</dbReference>
<dbReference type="KEGG" id="meg:DKB62_04695"/>
<evidence type="ECO:0000256" key="2">
    <source>
        <dbReference type="ARBA" id="ARBA00022679"/>
    </source>
</evidence>
<gene>
    <name evidence="10" type="ORF">DKB62_04695</name>
</gene>
<keyword evidence="6" id="KW-0342">GTP-binding</keyword>
<evidence type="ECO:0000259" key="8">
    <source>
        <dbReference type="Pfam" id="PF03205"/>
    </source>
</evidence>
<dbReference type="GO" id="GO:0006777">
    <property type="term" value="P:Mo-molybdopterin cofactor biosynthetic process"/>
    <property type="evidence" value="ECO:0007669"/>
    <property type="project" value="UniProtKB-KW"/>
</dbReference>
<dbReference type="EMBL" id="CP029462">
    <property type="protein sequence ID" value="AXL20923.1"/>
    <property type="molecule type" value="Genomic_DNA"/>
</dbReference>